<protein>
    <submittedName>
        <fullName evidence="3">PilZ domain protein</fullName>
    </submittedName>
</protein>
<evidence type="ECO:0000256" key="1">
    <source>
        <dbReference type="SAM" id="MobiDB-lite"/>
    </source>
</evidence>
<dbReference type="Pfam" id="PF07238">
    <property type="entry name" value="PilZ"/>
    <property type="match status" value="1"/>
</dbReference>
<dbReference type="AlphaFoldDB" id="A0A517WLC4"/>
<feature type="region of interest" description="Disordered" evidence="1">
    <location>
        <begin position="87"/>
        <end position="113"/>
    </location>
</feature>
<dbReference type="Gene3D" id="2.40.10.220">
    <property type="entry name" value="predicted glycosyltransferase like domains"/>
    <property type="match status" value="1"/>
</dbReference>
<evidence type="ECO:0000313" key="4">
    <source>
        <dbReference type="Proteomes" id="UP000320722"/>
    </source>
</evidence>
<accession>A0A517WLC4</accession>
<gene>
    <name evidence="3" type="ORF">V6x_57920</name>
</gene>
<proteinExistence type="predicted"/>
<dbReference type="GO" id="GO:0035438">
    <property type="term" value="F:cyclic-di-GMP binding"/>
    <property type="evidence" value="ECO:0007669"/>
    <property type="project" value="InterPro"/>
</dbReference>
<organism evidence="3 4">
    <name type="scientific">Gimesia chilikensis</name>
    <dbReference type="NCBI Taxonomy" id="2605989"/>
    <lineage>
        <taxon>Bacteria</taxon>
        <taxon>Pseudomonadati</taxon>
        <taxon>Planctomycetota</taxon>
        <taxon>Planctomycetia</taxon>
        <taxon>Planctomycetales</taxon>
        <taxon>Planctomycetaceae</taxon>
        <taxon>Gimesia</taxon>
    </lineage>
</organism>
<feature type="domain" description="PilZ" evidence="2">
    <location>
        <begin position="108"/>
        <end position="218"/>
    </location>
</feature>
<dbReference type="Proteomes" id="UP000320722">
    <property type="component" value="Chromosome"/>
</dbReference>
<sequence length="224" mass="24774">MCEHPDLLKRTDFSSCNGFTLMGIVAESQPEVNLRKQAIEEILPPGISRKSEPVSFRNCRSAAGLTTRVATTSTGRTWGSLLQKLEQKKSPAVPKPERFEQSQGHAGERRAFPRHSSDAIILAFNQDEAGLTAAGEATGKKGYAINVSRNGISFAARSEFQPREQLQLRVEETQLNFSLNVSAEVLRCESLDSEFRRVDCKLVTPLTDQQIQLLKEHVPSCFAG</sequence>
<evidence type="ECO:0000259" key="2">
    <source>
        <dbReference type="Pfam" id="PF07238"/>
    </source>
</evidence>
<dbReference type="EMBL" id="CP036347">
    <property type="protein sequence ID" value="QDU06046.1"/>
    <property type="molecule type" value="Genomic_DNA"/>
</dbReference>
<evidence type="ECO:0000313" key="3">
    <source>
        <dbReference type="EMBL" id="QDU06046.1"/>
    </source>
</evidence>
<name>A0A517WLC4_9PLAN</name>
<dbReference type="InterPro" id="IPR009875">
    <property type="entry name" value="PilZ_domain"/>
</dbReference>
<reference evidence="3 4" key="1">
    <citation type="submission" date="2019-02" db="EMBL/GenBank/DDBJ databases">
        <title>Deep-cultivation of Planctomycetes and their phenomic and genomic characterization uncovers novel biology.</title>
        <authorList>
            <person name="Wiegand S."/>
            <person name="Jogler M."/>
            <person name="Boedeker C."/>
            <person name="Pinto D."/>
            <person name="Vollmers J."/>
            <person name="Rivas-Marin E."/>
            <person name="Kohn T."/>
            <person name="Peeters S.H."/>
            <person name="Heuer A."/>
            <person name="Rast P."/>
            <person name="Oberbeckmann S."/>
            <person name="Bunk B."/>
            <person name="Jeske O."/>
            <person name="Meyerdierks A."/>
            <person name="Storesund J.E."/>
            <person name="Kallscheuer N."/>
            <person name="Luecker S."/>
            <person name="Lage O.M."/>
            <person name="Pohl T."/>
            <person name="Merkel B.J."/>
            <person name="Hornburger P."/>
            <person name="Mueller R.-W."/>
            <person name="Bruemmer F."/>
            <person name="Labrenz M."/>
            <person name="Spormann A.M."/>
            <person name="Op den Camp H."/>
            <person name="Overmann J."/>
            <person name="Amann R."/>
            <person name="Jetten M.S.M."/>
            <person name="Mascher T."/>
            <person name="Medema M.H."/>
            <person name="Devos D.P."/>
            <person name="Kaster A.-K."/>
            <person name="Ovreas L."/>
            <person name="Rohde M."/>
            <person name="Galperin M.Y."/>
            <person name="Jogler C."/>
        </authorList>
    </citation>
    <scope>NUCLEOTIDE SEQUENCE [LARGE SCALE GENOMIC DNA]</scope>
    <source>
        <strain evidence="3 4">V6</strain>
    </source>
</reference>